<name>A0A5B9QKJ3_9BACT</name>
<gene>
    <name evidence="2" type="ORF">Pr1d_19430</name>
</gene>
<protein>
    <recommendedName>
        <fullName evidence="4">Alpha/beta hydrolase family protein</fullName>
    </recommendedName>
</protein>
<evidence type="ECO:0000256" key="1">
    <source>
        <dbReference type="SAM" id="SignalP"/>
    </source>
</evidence>
<dbReference type="OrthoDB" id="262081at2"/>
<dbReference type="KEGG" id="bgok:Pr1d_19430"/>
<dbReference type="EMBL" id="CP042913">
    <property type="protein sequence ID" value="QEG34661.1"/>
    <property type="molecule type" value="Genomic_DNA"/>
</dbReference>
<dbReference type="Proteomes" id="UP000323917">
    <property type="component" value="Chromosome"/>
</dbReference>
<evidence type="ECO:0000313" key="2">
    <source>
        <dbReference type="EMBL" id="QEG34661.1"/>
    </source>
</evidence>
<evidence type="ECO:0008006" key="4">
    <source>
        <dbReference type="Google" id="ProtNLM"/>
    </source>
</evidence>
<evidence type="ECO:0000313" key="3">
    <source>
        <dbReference type="Proteomes" id="UP000323917"/>
    </source>
</evidence>
<proteinExistence type="predicted"/>
<feature type="chain" id="PRO_5023099540" description="Alpha/beta hydrolase family protein" evidence="1">
    <location>
        <begin position="23"/>
        <end position="600"/>
    </location>
</feature>
<dbReference type="RefSeq" id="WP_148073279.1">
    <property type="nucleotide sequence ID" value="NZ_CP042913.1"/>
</dbReference>
<reference evidence="2 3" key="1">
    <citation type="submission" date="2019-08" db="EMBL/GenBank/DDBJ databases">
        <title>Deep-cultivation of Planctomycetes and their phenomic and genomic characterization uncovers novel biology.</title>
        <authorList>
            <person name="Wiegand S."/>
            <person name="Jogler M."/>
            <person name="Boedeker C."/>
            <person name="Pinto D."/>
            <person name="Vollmers J."/>
            <person name="Rivas-Marin E."/>
            <person name="Kohn T."/>
            <person name="Peeters S.H."/>
            <person name="Heuer A."/>
            <person name="Rast P."/>
            <person name="Oberbeckmann S."/>
            <person name="Bunk B."/>
            <person name="Jeske O."/>
            <person name="Meyerdierks A."/>
            <person name="Storesund J.E."/>
            <person name="Kallscheuer N."/>
            <person name="Luecker S."/>
            <person name="Lage O.M."/>
            <person name="Pohl T."/>
            <person name="Merkel B.J."/>
            <person name="Hornburger P."/>
            <person name="Mueller R.-W."/>
            <person name="Bruemmer F."/>
            <person name="Labrenz M."/>
            <person name="Spormann A.M."/>
            <person name="Op den Camp H."/>
            <person name="Overmann J."/>
            <person name="Amann R."/>
            <person name="Jetten M.S.M."/>
            <person name="Mascher T."/>
            <person name="Medema M.H."/>
            <person name="Devos D.P."/>
            <person name="Kaster A.-K."/>
            <person name="Ovreas L."/>
            <person name="Rohde M."/>
            <person name="Galperin M.Y."/>
            <person name="Jogler C."/>
        </authorList>
    </citation>
    <scope>NUCLEOTIDE SEQUENCE [LARGE SCALE GENOMIC DNA]</scope>
    <source>
        <strain evidence="2 3">Pr1d</strain>
    </source>
</reference>
<dbReference type="AlphaFoldDB" id="A0A5B9QKJ3"/>
<accession>A0A5B9QKJ3</accession>
<sequence length="600" mass="66787" precursor="true">MNRIRYSLPLLAGLLLSGEAHASRSALWPGFVSYGSQNEQVREIRFAEDTRAIVLAPAADRIDPDLPILLILYATPNGNTAEQTLGYQLKEGMDWHFDIQHAAAQWRQFASLETERTIVLACVQANCLSWPSWKSQRTNGPQTIRQMVDSLAASLPSDVVRIALTAHSGGGSFLFGYLDADEEIPGTIERIAFLDANYGFDAAQHHGDKLHHWLESDPTHHLVVLAYDDREIELNGKKVVSPTGGTFRATQRMLEDLKTKFAIDESARVEFKRSEGLDGQFTALVHPNPDNLILHTRLVGEMNGLLAALTIGTANAATWGDLASPRTYKTWIEEQPLLPANWQGVAPAVQPRRVGASSGTAIVQTLLDVDRAQGESILAEEILQGNLPDWWRSFEKISAEIQNDSGESHQIVYRVSPDYLAVGGDEDSVRVPLTPHAAQFLADMLGCVLPTRKMVDDINTAARVKLKPLPLTEDRESWATFCQHNQLIQDQLPNDAPGKITSGIKKDVVVTKELVNRPGHVAIYGWHRLDGNPIQPLTTVHVDWYVDYSHGIRLIDQWAEVDGEPMRIEDVLRDEMLCKLLSDEGPLSQTKYQSFKKEKE</sequence>
<feature type="signal peptide" evidence="1">
    <location>
        <begin position="1"/>
        <end position="22"/>
    </location>
</feature>
<organism evidence="2 3">
    <name type="scientific">Bythopirellula goksoeyrii</name>
    <dbReference type="NCBI Taxonomy" id="1400387"/>
    <lineage>
        <taxon>Bacteria</taxon>
        <taxon>Pseudomonadati</taxon>
        <taxon>Planctomycetota</taxon>
        <taxon>Planctomycetia</taxon>
        <taxon>Pirellulales</taxon>
        <taxon>Lacipirellulaceae</taxon>
        <taxon>Bythopirellula</taxon>
    </lineage>
</organism>
<keyword evidence="3" id="KW-1185">Reference proteome</keyword>
<keyword evidence="1" id="KW-0732">Signal</keyword>